<dbReference type="InterPro" id="IPR002731">
    <property type="entry name" value="ATPase_BadF"/>
</dbReference>
<evidence type="ECO:0000259" key="1">
    <source>
        <dbReference type="Pfam" id="PF01869"/>
    </source>
</evidence>
<dbReference type="InterPro" id="IPR052519">
    <property type="entry name" value="Euk-type_GlcNAc_Kinase"/>
</dbReference>
<gene>
    <name evidence="2" type="ORF">JW984_15565</name>
</gene>
<dbReference type="AlphaFoldDB" id="A0A9D8KGH5"/>
<comment type="caution">
    <text evidence="2">The sequence shown here is derived from an EMBL/GenBank/DDBJ whole genome shotgun (WGS) entry which is preliminary data.</text>
</comment>
<reference evidence="2" key="2">
    <citation type="submission" date="2021-01" db="EMBL/GenBank/DDBJ databases">
        <authorList>
            <person name="Hahn C.R."/>
            <person name="Youssef N.H."/>
            <person name="Elshahed M."/>
        </authorList>
    </citation>
    <scope>NUCLEOTIDE SEQUENCE</scope>
    <source>
        <strain evidence="2">Zod_Metabat.24</strain>
    </source>
</reference>
<dbReference type="Gene3D" id="3.30.420.40">
    <property type="match status" value="2"/>
</dbReference>
<dbReference type="SUPFAM" id="SSF53067">
    <property type="entry name" value="Actin-like ATPase domain"/>
    <property type="match status" value="2"/>
</dbReference>
<evidence type="ECO:0000313" key="2">
    <source>
        <dbReference type="EMBL" id="MBN1574615.1"/>
    </source>
</evidence>
<organism evidence="2 3">
    <name type="scientific">Candidatus Zymogenus saltonus</name>
    <dbReference type="NCBI Taxonomy" id="2844893"/>
    <lineage>
        <taxon>Bacteria</taxon>
        <taxon>Deltaproteobacteria</taxon>
        <taxon>Candidatus Zymogenia</taxon>
        <taxon>Candidatus Zymogeniales</taxon>
        <taxon>Candidatus Zymogenaceae</taxon>
        <taxon>Candidatus Zymogenus</taxon>
    </lineage>
</organism>
<feature type="domain" description="ATPase BadF/BadG/BcrA/BcrD type" evidence="1">
    <location>
        <begin position="10"/>
        <end position="323"/>
    </location>
</feature>
<dbReference type="PANTHER" id="PTHR43190">
    <property type="entry name" value="N-ACETYL-D-GLUCOSAMINE KINASE"/>
    <property type="match status" value="1"/>
</dbReference>
<dbReference type="CDD" id="cd24007">
    <property type="entry name" value="ASKHA_NBD_eukNAGK-like"/>
    <property type="match status" value="1"/>
</dbReference>
<proteinExistence type="predicted"/>
<dbReference type="EMBL" id="JAFGIX010000085">
    <property type="protein sequence ID" value="MBN1574615.1"/>
    <property type="molecule type" value="Genomic_DNA"/>
</dbReference>
<reference evidence="2" key="1">
    <citation type="journal article" date="2021" name="Environ. Microbiol.">
        <title>Genomic characterization of three novel Desulfobacterota classes expand the metabolic and phylogenetic diversity of the phylum.</title>
        <authorList>
            <person name="Murphy C.L."/>
            <person name="Biggerstaff J."/>
            <person name="Eichhorn A."/>
            <person name="Ewing E."/>
            <person name="Shahan R."/>
            <person name="Soriano D."/>
            <person name="Stewart S."/>
            <person name="VanMol K."/>
            <person name="Walker R."/>
            <person name="Walters P."/>
            <person name="Elshahed M.S."/>
            <person name="Youssef N.H."/>
        </authorList>
    </citation>
    <scope>NUCLEOTIDE SEQUENCE</scope>
    <source>
        <strain evidence="2">Zod_Metabat.24</strain>
    </source>
</reference>
<name>A0A9D8KGH5_9DELT</name>
<dbReference type="PANTHER" id="PTHR43190:SF3">
    <property type="entry name" value="N-ACETYL-D-GLUCOSAMINE KINASE"/>
    <property type="match status" value="1"/>
</dbReference>
<protein>
    <recommendedName>
        <fullName evidence="1">ATPase BadF/BadG/BcrA/BcrD type domain-containing protein</fullName>
    </recommendedName>
</protein>
<dbReference type="Proteomes" id="UP000809273">
    <property type="component" value="Unassembled WGS sequence"/>
</dbReference>
<dbReference type="InterPro" id="IPR043129">
    <property type="entry name" value="ATPase_NBD"/>
</dbReference>
<sequence length="354" mass="36768">MKSGGVIISIDGGGTKTTAVAVTGEGKVVGVGMSGPGNHVLSPIEVVRESLREAVTLAVKSAGLVESDLLIICGDTAGIGHQREGAQYVEAILSEVFTDTEVYLVGDMVAGFYGAVPKDRRSGVVATAGTGSSIYGLNEGGEGFQVGGWGHIIGDEGSAYDIAVSGMRAASKAFDGRGRPTSLTSAFPKYFGVDDMFLVQIPIYLGEIMTREEIDKGDTDVEYSSVSSGLSREKIAGAAVAVAEEAKKGDKVAIEVMKGAAEELALGVVTVAKKLSISKDDLVVSYAGSVFNAGKIILEPFSNYILKDYPEAKVIEPFLPTVGGGIRVAFTRLGIDFASAADRIKEELKARGVA</sequence>
<dbReference type="Pfam" id="PF01869">
    <property type="entry name" value="BcrAD_BadFG"/>
    <property type="match status" value="1"/>
</dbReference>
<evidence type="ECO:0000313" key="3">
    <source>
        <dbReference type="Proteomes" id="UP000809273"/>
    </source>
</evidence>
<accession>A0A9D8KGH5</accession>